<feature type="transmembrane region" description="Helical" evidence="10">
    <location>
        <begin position="342"/>
        <end position="359"/>
    </location>
</feature>
<keyword evidence="5 10" id="KW-0812">Transmembrane</keyword>
<dbReference type="Gramene" id="GBG87156">
    <property type="protein sequence ID" value="GBG87156"/>
    <property type="gene ID" value="CBR_g44614"/>
</dbReference>
<feature type="transmembrane region" description="Helical" evidence="10">
    <location>
        <begin position="181"/>
        <end position="201"/>
    </location>
</feature>
<keyword evidence="7 10" id="KW-1133">Transmembrane helix</keyword>
<dbReference type="AlphaFoldDB" id="A0A388LXX1"/>
<gene>
    <name evidence="11" type="ORF">CBR_g44614</name>
</gene>
<comment type="similarity">
    <text evidence="3">Belongs to the nucleotide-sugar transporter family. SLC35B subfamily.</text>
</comment>
<evidence type="ECO:0000256" key="1">
    <source>
        <dbReference type="ARBA" id="ARBA00004477"/>
    </source>
</evidence>
<feature type="transmembrane region" description="Helical" evidence="10">
    <location>
        <begin position="93"/>
        <end position="114"/>
    </location>
</feature>
<comment type="caution">
    <text evidence="11">The sequence shown here is derived from an EMBL/GenBank/DDBJ whole genome shotgun (WGS) entry which is preliminary data.</text>
</comment>
<dbReference type="STRING" id="69332.A0A388LXX1"/>
<evidence type="ECO:0000256" key="3">
    <source>
        <dbReference type="ARBA" id="ARBA00010694"/>
    </source>
</evidence>
<name>A0A388LXX1_CHABU</name>
<evidence type="ECO:0000256" key="6">
    <source>
        <dbReference type="ARBA" id="ARBA00022824"/>
    </source>
</evidence>
<dbReference type="GO" id="GO:0000139">
    <property type="term" value="C:Golgi membrane"/>
    <property type="evidence" value="ECO:0007669"/>
    <property type="project" value="TreeGrafter"/>
</dbReference>
<dbReference type="OMA" id="CGAIGQV"/>
<keyword evidence="12" id="KW-1185">Reference proteome</keyword>
<dbReference type="SUPFAM" id="SSF103481">
    <property type="entry name" value="Multidrug resistance efflux transporter EmrE"/>
    <property type="match status" value="1"/>
</dbReference>
<evidence type="ECO:0000313" key="11">
    <source>
        <dbReference type="EMBL" id="GBG87156.1"/>
    </source>
</evidence>
<evidence type="ECO:0000256" key="10">
    <source>
        <dbReference type="SAM" id="Phobius"/>
    </source>
</evidence>
<evidence type="ECO:0000256" key="9">
    <source>
        <dbReference type="SAM" id="MobiDB-lite"/>
    </source>
</evidence>
<accession>A0A388LXX1</accession>
<comment type="similarity">
    <text evidence="2">Belongs to the nucleotide-sugar transporter family. UDP-galactose:UMP antiporter (TC 2.A.7.11) subfamily.</text>
</comment>
<dbReference type="PANTHER" id="PTHR10778:SF10">
    <property type="entry name" value="SOLUTE CARRIER FAMILY 35 MEMBER B1"/>
    <property type="match status" value="1"/>
</dbReference>
<comment type="subcellular location">
    <subcellularLocation>
        <location evidence="1">Endoplasmic reticulum membrane</location>
        <topology evidence="1">Multi-pass membrane protein</topology>
    </subcellularLocation>
</comment>
<evidence type="ECO:0000313" key="12">
    <source>
        <dbReference type="Proteomes" id="UP000265515"/>
    </source>
</evidence>
<dbReference type="PANTHER" id="PTHR10778">
    <property type="entry name" value="SOLUTE CARRIER FAMILY 35 MEMBER B"/>
    <property type="match status" value="1"/>
</dbReference>
<dbReference type="Pfam" id="PF08449">
    <property type="entry name" value="UAA"/>
    <property type="match status" value="1"/>
</dbReference>
<dbReference type="GO" id="GO:0005459">
    <property type="term" value="F:UDP-galactose transmembrane transporter activity"/>
    <property type="evidence" value="ECO:0007669"/>
    <property type="project" value="TreeGrafter"/>
</dbReference>
<feature type="region of interest" description="Disordered" evidence="9">
    <location>
        <begin position="1"/>
        <end position="34"/>
    </location>
</feature>
<dbReference type="GO" id="GO:0005789">
    <property type="term" value="C:endoplasmic reticulum membrane"/>
    <property type="evidence" value="ECO:0007669"/>
    <property type="project" value="UniProtKB-SubCell"/>
</dbReference>
<evidence type="ECO:0000256" key="4">
    <source>
        <dbReference type="ARBA" id="ARBA00022448"/>
    </source>
</evidence>
<feature type="transmembrane region" description="Helical" evidence="10">
    <location>
        <begin position="244"/>
        <end position="266"/>
    </location>
</feature>
<evidence type="ECO:0000256" key="8">
    <source>
        <dbReference type="ARBA" id="ARBA00023136"/>
    </source>
</evidence>
<feature type="transmembrane region" description="Helical" evidence="10">
    <location>
        <begin position="53"/>
        <end position="73"/>
    </location>
</feature>
<reference evidence="11 12" key="1">
    <citation type="journal article" date="2018" name="Cell">
        <title>The Chara Genome: Secondary Complexity and Implications for Plant Terrestrialization.</title>
        <authorList>
            <person name="Nishiyama T."/>
            <person name="Sakayama H."/>
            <person name="Vries J.D."/>
            <person name="Buschmann H."/>
            <person name="Saint-Marcoux D."/>
            <person name="Ullrich K.K."/>
            <person name="Haas F.B."/>
            <person name="Vanderstraeten L."/>
            <person name="Becker D."/>
            <person name="Lang D."/>
            <person name="Vosolsobe S."/>
            <person name="Rombauts S."/>
            <person name="Wilhelmsson P.K.I."/>
            <person name="Janitza P."/>
            <person name="Kern R."/>
            <person name="Heyl A."/>
            <person name="Rumpler F."/>
            <person name="Villalobos L.I.A.C."/>
            <person name="Clay J.M."/>
            <person name="Skokan R."/>
            <person name="Toyoda A."/>
            <person name="Suzuki Y."/>
            <person name="Kagoshima H."/>
            <person name="Schijlen E."/>
            <person name="Tajeshwar N."/>
            <person name="Catarino B."/>
            <person name="Hetherington A.J."/>
            <person name="Saltykova A."/>
            <person name="Bonnot C."/>
            <person name="Breuninger H."/>
            <person name="Symeonidi A."/>
            <person name="Radhakrishnan G.V."/>
            <person name="Van Nieuwerburgh F."/>
            <person name="Deforce D."/>
            <person name="Chang C."/>
            <person name="Karol K.G."/>
            <person name="Hedrich R."/>
            <person name="Ulvskov P."/>
            <person name="Glockner G."/>
            <person name="Delwiche C.F."/>
            <person name="Petrasek J."/>
            <person name="Van de Peer Y."/>
            <person name="Friml J."/>
            <person name="Beilby M."/>
            <person name="Dolan L."/>
            <person name="Kohara Y."/>
            <person name="Sugano S."/>
            <person name="Fujiyama A."/>
            <person name="Delaux P.-M."/>
            <person name="Quint M."/>
            <person name="TheiBen G."/>
            <person name="Hagemann M."/>
            <person name="Harholt J."/>
            <person name="Dunand C."/>
            <person name="Zachgo S."/>
            <person name="Langdale J."/>
            <person name="Maumus F."/>
            <person name="Straeten D.V.D."/>
            <person name="Gould S.B."/>
            <person name="Rensing S.A."/>
        </authorList>
    </citation>
    <scope>NUCLEOTIDE SEQUENCE [LARGE SCALE GENOMIC DNA]</scope>
    <source>
        <strain evidence="11 12">S276</strain>
    </source>
</reference>
<feature type="transmembrane region" description="Helical" evidence="10">
    <location>
        <begin position="154"/>
        <end position="174"/>
    </location>
</feature>
<sequence>MGEATEQDAKRRKEDGGATATPATGVDFSKKAKGDDREAQGRHSHFWTDFVQVFRLAVCVAGIYVSYLTQGVLQENLSTKRFEPDGRRFEYLAFLNLAQSIICFAWSLIIFLFIRRSCGKQPPIYAYWSASVSNAVGPACGVIALKYISYPAQVLAKSSKMIPVMIIGALIYGVKYRISEYICTLLVAGGVSVFALYKGSAKALSKLAKPNAPLGYALCFLNLALDGFTNATQDSIKKRYPKMNAYHLMVGMNLWGSLYLAIYMFLVPGGGGYEALEFCRTHPEAGRDILWFCLCGALGQNFIFYTISKFGALVNTTITTTRKFVSILISALWNGNPLANPQWMGVSMVFSGLSYQIYLKWQRKRVKTE</sequence>
<dbReference type="InterPro" id="IPR037185">
    <property type="entry name" value="EmrE-like"/>
</dbReference>
<protein>
    <recommendedName>
        <fullName evidence="13">Sugar phosphate transporter domain-containing protein</fullName>
    </recommendedName>
</protein>
<feature type="compositionally biased region" description="Basic and acidic residues" evidence="9">
    <location>
        <begin position="7"/>
        <end position="16"/>
    </location>
</feature>
<evidence type="ECO:0000256" key="2">
    <source>
        <dbReference type="ARBA" id="ARBA00008349"/>
    </source>
</evidence>
<evidence type="ECO:0000256" key="7">
    <source>
        <dbReference type="ARBA" id="ARBA00022989"/>
    </source>
</evidence>
<dbReference type="OrthoDB" id="1601at2759"/>
<keyword evidence="4" id="KW-0813">Transport</keyword>
<keyword evidence="6" id="KW-0256">Endoplasmic reticulum</keyword>
<dbReference type="Proteomes" id="UP000265515">
    <property type="component" value="Unassembled WGS sequence"/>
</dbReference>
<evidence type="ECO:0008006" key="13">
    <source>
        <dbReference type="Google" id="ProtNLM"/>
    </source>
</evidence>
<feature type="transmembrane region" description="Helical" evidence="10">
    <location>
        <begin position="126"/>
        <end position="148"/>
    </location>
</feature>
<dbReference type="InterPro" id="IPR013657">
    <property type="entry name" value="SCL35B1-4/HUT1"/>
</dbReference>
<dbReference type="GO" id="GO:0005460">
    <property type="term" value="F:UDP-glucose transmembrane transporter activity"/>
    <property type="evidence" value="ECO:0007669"/>
    <property type="project" value="TreeGrafter"/>
</dbReference>
<evidence type="ECO:0000256" key="5">
    <source>
        <dbReference type="ARBA" id="ARBA00022692"/>
    </source>
</evidence>
<dbReference type="EMBL" id="BFEA01000598">
    <property type="protein sequence ID" value="GBG87156.1"/>
    <property type="molecule type" value="Genomic_DNA"/>
</dbReference>
<proteinExistence type="inferred from homology"/>
<keyword evidence="8 10" id="KW-0472">Membrane</keyword>
<organism evidence="11 12">
    <name type="scientific">Chara braunii</name>
    <name type="common">Braun's stonewort</name>
    <dbReference type="NCBI Taxonomy" id="69332"/>
    <lineage>
        <taxon>Eukaryota</taxon>
        <taxon>Viridiplantae</taxon>
        <taxon>Streptophyta</taxon>
        <taxon>Charophyceae</taxon>
        <taxon>Charales</taxon>
        <taxon>Characeae</taxon>
        <taxon>Chara</taxon>
    </lineage>
</organism>